<dbReference type="PANTHER" id="PTHR33119:SF1">
    <property type="entry name" value="FE2OG DIOXYGENASE DOMAIN-CONTAINING PROTEIN"/>
    <property type="match status" value="1"/>
</dbReference>
<dbReference type="OrthoDB" id="415532at2759"/>
<dbReference type="EMBL" id="KN818255">
    <property type="protein sequence ID" value="KIL63839.1"/>
    <property type="molecule type" value="Genomic_DNA"/>
</dbReference>
<keyword evidence="4" id="KW-1185">Reference proteome</keyword>
<dbReference type="STRING" id="946122.A0A0C2TAU0"/>
<reference evidence="3 4" key="1">
    <citation type="submission" date="2014-04" db="EMBL/GenBank/DDBJ databases">
        <title>Evolutionary Origins and Diversification of the Mycorrhizal Mutualists.</title>
        <authorList>
            <consortium name="DOE Joint Genome Institute"/>
            <consortium name="Mycorrhizal Genomics Consortium"/>
            <person name="Kohler A."/>
            <person name="Kuo A."/>
            <person name="Nagy L.G."/>
            <person name="Floudas D."/>
            <person name="Copeland A."/>
            <person name="Barry K.W."/>
            <person name="Cichocki N."/>
            <person name="Veneault-Fourrey C."/>
            <person name="LaButti K."/>
            <person name="Lindquist E.A."/>
            <person name="Lipzen A."/>
            <person name="Lundell T."/>
            <person name="Morin E."/>
            <person name="Murat C."/>
            <person name="Riley R."/>
            <person name="Ohm R."/>
            <person name="Sun H."/>
            <person name="Tunlid A."/>
            <person name="Henrissat B."/>
            <person name="Grigoriev I.V."/>
            <person name="Hibbett D.S."/>
            <person name="Martin F."/>
        </authorList>
    </citation>
    <scope>NUCLEOTIDE SEQUENCE [LARGE SCALE GENOMIC DNA]</scope>
    <source>
        <strain evidence="3 4">Koide BX008</strain>
    </source>
</reference>
<gene>
    <name evidence="3" type="ORF">M378DRAFT_1046028</name>
</gene>
<dbReference type="PANTHER" id="PTHR33119">
    <property type="entry name" value="IFI3P"/>
    <property type="match status" value="1"/>
</dbReference>
<protein>
    <submittedName>
        <fullName evidence="3">Uncharacterized protein</fullName>
    </submittedName>
</protein>
<dbReference type="Proteomes" id="UP000054549">
    <property type="component" value="Unassembled WGS sequence"/>
</dbReference>
<evidence type="ECO:0000313" key="3">
    <source>
        <dbReference type="EMBL" id="KIL63839.1"/>
    </source>
</evidence>
<evidence type="ECO:0000313" key="4">
    <source>
        <dbReference type="Proteomes" id="UP000054549"/>
    </source>
</evidence>
<dbReference type="InterPro" id="IPR049192">
    <property type="entry name" value="DUF4246_C"/>
</dbReference>
<proteinExistence type="predicted"/>
<sequence>MATSGNDDSQILLPGFNLPYNYLNNDYFASALDMFTKFSLPLTTLREFTMMRLMNQLTDKPDWNIKSDEAPFQVFDDDIANKWKNEALAVEDVDITQGMVDWCIEELRYKVNAFEKTGIVTAYNDGDVIKSDVAVSSSLRLALIDAVKPRRCSRI</sequence>
<dbReference type="InterPro" id="IPR049207">
    <property type="entry name" value="DUF4246_N"/>
</dbReference>
<dbReference type="Pfam" id="PF14033">
    <property type="entry name" value="DUF4246"/>
    <property type="match status" value="1"/>
</dbReference>
<organism evidence="3 4">
    <name type="scientific">Amanita muscaria (strain Koide BX008)</name>
    <dbReference type="NCBI Taxonomy" id="946122"/>
    <lineage>
        <taxon>Eukaryota</taxon>
        <taxon>Fungi</taxon>
        <taxon>Dikarya</taxon>
        <taxon>Basidiomycota</taxon>
        <taxon>Agaricomycotina</taxon>
        <taxon>Agaricomycetes</taxon>
        <taxon>Agaricomycetidae</taxon>
        <taxon>Agaricales</taxon>
        <taxon>Pluteineae</taxon>
        <taxon>Amanitaceae</taxon>
        <taxon>Amanita</taxon>
    </lineage>
</organism>
<dbReference type="InParanoid" id="A0A0C2TAU0"/>
<evidence type="ECO:0000259" key="2">
    <source>
        <dbReference type="Pfam" id="PF21666"/>
    </source>
</evidence>
<accession>A0A0C2TAU0</accession>
<feature type="domain" description="DUF4246" evidence="1">
    <location>
        <begin position="98"/>
        <end position="149"/>
    </location>
</feature>
<dbReference type="InterPro" id="IPR025340">
    <property type="entry name" value="DUF4246"/>
</dbReference>
<dbReference type="AlphaFoldDB" id="A0A0C2TAU0"/>
<evidence type="ECO:0000259" key="1">
    <source>
        <dbReference type="Pfam" id="PF14033"/>
    </source>
</evidence>
<dbReference type="HOGENOM" id="CLU_1695034_0_0_1"/>
<feature type="domain" description="DUF4246" evidence="2">
    <location>
        <begin position="13"/>
        <end position="86"/>
    </location>
</feature>
<name>A0A0C2TAU0_AMAMK</name>
<dbReference type="Pfam" id="PF21666">
    <property type="entry name" value="DUF4246_N"/>
    <property type="match status" value="1"/>
</dbReference>